<reference evidence="7" key="1">
    <citation type="journal article" date="2019" name="Int. J. Syst. Evol. Microbiol.">
        <title>The Global Catalogue of Microorganisms (GCM) 10K type strain sequencing project: providing services to taxonomists for standard genome sequencing and annotation.</title>
        <authorList>
            <consortium name="The Broad Institute Genomics Platform"/>
            <consortium name="The Broad Institute Genome Sequencing Center for Infectious Disease"/>
            <person name="Wu L."/>
            <person name="Ma J."/>
        </authorList>
    </citation>
    <scope>NUCLEOTIDE SEQUENCE [LARGE SCALE GENOMIC DNA]</scope>
    <source>
        <strain evidence="7">TISTR 2562</strain>
    </source>
</reference>
<dbReference type="InterPro" id="IPR035472">
    <property type="entry name" value="RpiR-like_SIS"/>
</dbReference>
<evidence type="ECO:0000256" key="2">
    <source>
        <dbReference type="ARBA" id="ARBA00023125"/>
    </source>
</evidence>
<proteinExistence type="predicted"/>
<dbReference type="InterPro" id="IPR036388">
    <property type="entry name" value="WH-like_DNA-bd_sf"/>
</dbReference>
<sequence length="288" mass="30856">MAEPSSITDLVAAHYGALPDGLRKAADFVVARPVDVATSSLRAIAAASGLSPTTFSRLARALGLARYEEIRQLCRQSLTPPATSFSGKARQLHSAAEQPSGLGALFFQQASESIDNLQELARGLDVARLERVVKRLAAARRVRLLAGGTSRGLAKYLEEMAGWICDDWRLIDEQDAARAISDEAAGDVHILISKSLFSAAPIRAAQLAAERGGFVLLITDSHTCPALPFASEYFVLPTESPHFFPSYATTLVLLEAMMSMLAAELGDAAEARIKSVEASSRRLGVYRA</sequence>
<dbReference type="Gene3D" id="3.40.50.10490">
    <property type="entry name" value="Glucose-6-phosphate isomerase like protein, domain 1"/>
    <property type="match status" value="1"/>
</dbReference>
<dbReference type="PANTHER" id="PTHR30514">
    <property type="entry name" value="GLUCOKINASE"/>
    <property type="match status" value="1"/>
</dbReference>
<protein>
    <submittedName>
        <fullName evidence="6">MurR/RpiR family transcriptional regulator</fullName>
    </submittedName>
</protein>
<evidence type="ECO:0000259" key="5">
    <source>
        <dbReference type="PROSITE" id="PS51464"/>
    </source>
</evidence>
<keyword evidence="1" id="KW-0805">Transcription regulation</keyword>
<accession>A0ABW5U4J0</accession>
<evidence type="ECO:0000313" key="6">
    <source>
        <dbReference type="EMBL" id="MFD2740639.1"/>
    </source>
</evidence>
<dbReference type="CDD" id="cd05013">
    <property type="entry name" value="SIS_RpiR"/>
    <property type="match status" value="1"/>
</dbReference>
<name>A0ABW5U4J0_9RHOB</name>
<dbReference type="Proteomes" id="UP001597474">
    <property type="component" value="Unassembled WGS sequence"/>
</dbReference>
<dbReference type="Gene3D" id="1.10.10.10">
    <property type="entry name" value="Winged helix-like DNA-binding domain superfamily/Winged helix DNA-binding domain"/>
    <property type="match status" value="1"/>
</dbReference>
<dbReference type="InterPro" id="IPR047640">
    <property type="entry name" value="RpiR-like"/>
</dbReference>
<dbReference type="InterPro" id="IPR046348">
    <property type="entry name" value="SIS_dom_sf"/>
</dbReference>
<evidence type="ECO:0000256" key="3">
    <source>
        <dbReference type="ARBA" id="ARBA00023163"/>
    </source>
</evidence>
<dbReference type="SUPFAM" id="SSF46689">
    <property type="entry name" value="Homeodomain-like"/>
    <property type="match status" value="1"/>
</dbReference>
<evidence type="ECO:0000313" key="7">
    <source>
        <dbReference type="Proteomes" id="UP001597474"/>
    </source>
</evidence>
<keyword evidence="3" id="KW-0804">Transcription</keyword>
<dbReference type="RefSeq" id="WP_386375177.1">
    <property type="nucleotide sequence ID" value="NZ_JBHUMP010000012.1"/>
</dbReference>
<dbReference type="PROSITE" id="PS51071">
    <property type="entry name" value="HTH_RPIR"/>
    <property type="match status" value="1"/>
</dbReference>
<dbReference type="InterPro" id="IPR000281">
    <property type="entry name" value="HTH_RpiR"/>
</dbReference>
<keyword evidence="2" id="KW-0238">DNA-binding</keyword>
<feature type="domain" description="HTH rpiR-type" evidence="4">
    <location>
        <begin position="5"/>
        <end position="81"/>
    </location>
</feature>
<dbReference type="PANTHER" id="PTHR30514:SF18">
    <property type="entry name" value="RPIR-FAMILY TRANSCRIPTIONAL REGULATOR"/>
    <property type="match status" value="1"/>
</dbReference>
<dbReference type="PROSITE" id="PS51464">
    <property type="entry name" value="SIS"/>
    <property type="match status" value="1"/>
</dbReference>
<gene>
    <name evidence="6" type="ORF">ACFSUD_13715</name>
</gene>
<dbReference type="SUPFAM" id="SSF53697">
    <property type="entry name" value="SIS domain"/>
    <property type="match status" value="1"/>
</dbReference>
<evidence type="ECO:0000256" key="1">
    <source>
        <dbReference type="ARBA" id="ARBA00023015"/>
    </source>
</evidence>
<comment type="caution">
    <text evidence="6">The sequence shown here is derived from an EMBL/GenBank/DDBJ whole genome shotgun (WGS) entry which is preliminary data.</text>
</comment>
<evidence type="ECO:0000259" key="4">
    <source>
        <dbReference type="PROSITE" id="PS51071"/>
    </source>
</evidence>
<dbReference type="InterPro" id="IPR009057">
    <property type="entry name" value="Homeodomain-like_sf"/>
</dbReference>
<keyword evidence="7" id="KW-1185">Reference proteome</keyword>
<feature type="domain" description="SIS" evidence="5">
    <location>
        <begin position="132"/>
        <end position="267"/>
    </location>
</feature>
<organism evidence="6 7">
    <name type="scientific">Sulfitobacter aestuarii</name>
    <dbReference type="NCBI Taxonomy" id="2161676"/>
    <lineage>
        <taxon>Bacteria</taxon>
        <taxon>Pseudomonadati</taxon>
        <taxon>Pseudomonadota</taxon>
        <taxon>Alphaproteobacteria</taxon>
        <taxon>Rhodobacterales</taxon>
        <taxon>Roseobacteraceae</taxon>
        <taxon>Sulfitobacter</taxon>
    </lineage>
</organism>
<dbReference type="InterPro" id="IPR001347">
    <property type="entry name" value="SIS_dom"/>
</dbReference>
<dbReference type="EMBL" id="JBHUMP010000012">
    <property type="protein sequence ID" value="MFD2740639.1"/>
    <property type="molecule type" value="Genomic_DNA"/>
</dbReference>